<protein>
    <recommendedName>
        <fullName evidence="4">Homeobox domain-containing protein</fullName>
    </recommendedName>
</protein>
<evidence type="ECO:0000256" key="3">
    <source>
        <dbReference type="SAM" id="MobiDB-lite"/>
    </source>
</evidence>
<feature type="region of interest" description="Disordered" evidence="3">
    <location>
        <begin position="161"/>
        <end position="197"/>
    </location>
</feature>
<evidence type="ECO:0000259" key="4">
    <source>
        <dbReference type="PROSITE" id="PS50071"/>
    </source>
</evidence>
<dbReference type="InterPro" id="IPR042917">
    <property type="entry name" value="MIXL1"/>
</dbReference>
<dbReference type="InterPro" id="IPR009057">
    <property type="entry name" value="Homeodomain-like_sf"/>
</dbReference>
<keyword evidence="1 2" id="KW-0371">Homeobox</keyword>
<dbReference type="GO" id="GO:0002244">
    <property type="term" value="P:hematopoietic progenitor cell differentiation"/>
    <property type="evidence" value="ECO:0007669"/>
    <property type="project" value="InterPro"/>
</dbReference>
<dbReference type="SMART" id="SM00389">
    <property type="entry name" value="HOX"/>
    <property type="match status" value="1"/>
</dbReference>
<proteinExistence type="predicted"/>
<dbReference type="AlphaFoldDB" id="A0A8C8R4V9"/>
<dbReference type="GO" id="GO:0005634">
    <property type="term" value="C:nucleus"/>
    <property type="evidence" value="ECO:0007669"/>
    <property type="project" value="UniProtKB-SubCell"/>
</dbReference>
<organism evidence="5 6">
    <name type="scientific">Pelusios castaneus</name>
    <name type="common">West African mud turtle</name>
    <dbReference type="NCBI Taxonomy" id="367368"/>
    <lineage>
        <taxon>Eukaryota</taxon>
        <taxon>Metazoa</taxon>
        <taxon>Chordata</taxon>
        <taxon>Craniata</taxon>
        <taxon>Vertebrata</taxon>
        <taxon>Euteleostomi</taxon>
        <taxon>Archelosauria</taxon>
        <taxon>Testudinata</taxon>
        <taxon>Testudines</taxon>
        <taxon>Pleurodira</taxon>
        <taxon>Pelomedusidae</taxon>
        <taxon>Pelusios</taxon>
    </lineage>
</organism>
<comment type="subcellular location">
    <subcellularLocation>
        <location evidence="1 2">Nucleus</location>
    </subcellularLocation>
</comment>
<reference evidence="5" key="2">
    <citation type="submission" date="2025-09" db="UniProtKB">
        <authorList>
            <consortium name="Ensembl"/>
        </authorList>
    </citation>
    <scope>IDENTIFICATION</scope>
</reference>
<dbReference type="GO" id="GO:0000978">
    <property type="term" value="F:RNA polymerase II cis-regulatory region sequence-specific DNA binding"/>
    <property type="evidence" value="ECO:0007669"/>
    <property type="project" value="TreeGrafter"/>
</dbReference>
<dbReference type="CDD" id="cd00086">
    <property type="entry name" value="homeodomain"/>
    <property type="match status" value="1"/>
</dbReference>
<dbReference type="Proteomes" id="UP000694393">
    <property type="component" value="Unplaced"/>
</dbReference>
<keyword evidence="1 2" id="KW-0238">DNA-binding</keyword>
<dbReference type="Pfam" id="PF00046">
    <property type="entry name" value="Homeodomain"/>
    <property type="match status" value="1"/>
</dbReference>
<dbReference type="GO" id="GO:0001706">
    <property type="term" value="P:endoderm formation"/>
    <property type="evidence" value="ECO:0007669"/>
    <property type="project" value="TreeGrafter"/>
</dbReference>
<feature type="region of interest" description="Disordered" evidence="3">
    <location>
        <begin position="1"/>
        <end position="79"/>
    </location>
</feature>
<feature type="compositionally biased region" description="Polar residues" evidence="3">
    <location>
        <begin position="38"/>
        <end position="47"/>
    </location>
</feature>
<dbReference type="SUPFAM" id="SSF46689">
    <property type="entry name" value="Homeodomain-like"/>
    <property type="match status" value="1"/>
</dbReference>
<evidence type="ECO:0000256" key="1">
    <source>
        <dbReference type="PROSITE-ProRule" id="PRU00108"/>
    </source>
</evidence>
<reference evidence="5" key="1">
    <citation type="submission" date="2025-08" db="UniProtKB">
        <authorList>
            <consortium name="Ensembl"/>
        </authorList>
    </citation>
    <scope>IDENTIFICATION</scope>
</reference>
<dbReference type="PANTHER" id="PTHR47656:SF1">
    <property type="entry name" value="HOMEOBOX PROTEIN MIXL1"/>
    <property type="match status" value="1"/>
</dbReference>
<name>A0A8C8R4V9_9SAUR</name>
<feature type="domain" description="Homeobox" evidence="4">
    <location>
        <begin position="115"/>
        <end position="160"/>
    </location>
</feature>
<dbReference type="PANTHER" id="PTHR47656">
    <property type="entry name" value="HOMEOBOX PROTEIN MIXL"/>
    <property type="match status" value="1"/>
</dbReference>
<evidence type="ECO:0000313" key="6">
    <source>
        <dbReference type="Proteomes" id="UP000694393"/>
    </source>
</evidence>
<sequence>MNQFLSLDSPVPCDPQTHTAANSLHGRARHGFTLRFPNGSQIRSQTRPAPPQGAATLRRLPPPRTYWGKSPPSAAPAEPSCPFPSGLCRRCPHPMPGPEEARAPQQDSESRLLLRRRRTNFSAAQLQTLERVFRDTMYPDIALRERLADVTRIPEARIQVSELPAPHSARRPRSFPNQPRSLLGQPACLPRTRSRRL</sequence>
<feature type="DNA-binding region" description="Homeobox" evidence="1">
    <location>
        <begin position="117"/>
        <end position="161"/>
    </location>
</feature>
<dbReference type="PROSITE" id="PS50071">
    <property type="entry name" value="HOMEOBOX_2"/>
    <property type="match status" value="1"/>
</dbReference>
<dbReference type="Ensembl" id="ENSPCET00000000047.1">
    <property type="protein sequence ID" value="ENSPCEP00000000047.1"/>
    <property type="gene ID" value="ENSPCEG00000000040.1"/>
</dbReference>
<dbReference type="InterPro" id="IPR001356">
    <property type="entry name" value="HD"/>
</dbReference>
<evidence type="ECO:0000313" key="5">
    <source>
        <dbReference type="Ensembl" id="ENSPCEP00000000047.1"/>
    </source>
</evidence>
<keyword evidence="1 2" id="KW-0539">Nucleus</keyword>
<keyword evidence="6" id="KW-1185">Reference proteome</keyword>
<feature type="compositionally biased region" description="Low complexity" evidence="3">
    <location>
        <begin position="70"/>
        <end position="79"/>
    </location>
</feature>
<accession>A0A8C8R4V9</accession>
<dbReference type="GO" id="GO:0001228">
    <property type="term" value="F:DNA-binding transcription activator activity, RNA polymerase II-specific"/>
    <property type="evidence" value="ECO:0007669"/>
    <property type="project" value="InterPro"/>
</dbReference>
<evidence type="ECO:0000256" key="2">
    <source>
        <dbReference type="RuleBase" id="RU000682"/>
    </source>
</evidence>
<feature type="region of interest" description="Disordered" evidence="3">
    <location>
        <begin position="92"/>
        <end position="111"/>
    </location>
</feature>
<dbReference type="Gene3D" id="1.10.10.60">
    <property type="entry name" value="Homeodomain-like"/>
    <property type="match status" value="1"/>
</dbReference>